<dbReference type="Gene3D" id="1.10.520.10">
    <property type="match status" value="2"/>
</dbReference>
<keyword evidence="5 9" id="KW-0479">Metal-binding</keyword>
<comment type="function">
    <text evidence="9">Removal of H(2)O(2), oxidation of toxic reductants, biosynthesis and degradation of lignin, suberization, auxin catabolism, response to environmental stresses such as wounding, pathogen attack and oxidative stress.</text>
</comment>
<evidence type="ECO:0000256" key="4">
    <source>
        <dbReference type="ARBA" id="ARBA00022617"/>
    </source>
</evidence>
<comment type="similarity">
    <text evidence="9">Belongs to the peroxidase family. Classical plant (class III) peroxidase subfamily.</text>
</comment>
<evidence type="ECO:0000256" key="6">
    <source>
        <dbReference type="ARBA" id="ARBA00023002"/>
    </source>
</evidence>
<dbReference type="Pfam" id="PF00141">
    <property type="entry name" value="peroxidase"/>
    <property type="match status" value="1"/>
</dbReference>
<feature type="region of interest" description="Disordered" evidence="10">
    <location>
        <begin position="1"/>
        <end position="33"/>
    </location>
</feature>
<evidence type="ECO:0000259" key="11">
    <source>
        <dbReference type="PROSITE" id="PS50873"/>
    </source>
</evidence>
<evidence type="ECO:0000256" key="8">
    <source>
        <dbReference type="ARBA" id="ARBA00023157"/>
    </source>
</evidence>
<comment type="cofactor">
    <cofactor evidence="9">
        <name>heme b</name>
        <dbReference type="ChEBI" id="CHEBI:60344"/>
    </cofactor>
    <text evidence="9">Binds 1 heme b (iron(II)-protoporphyrin IX) group per subunit.</text>
</comment>
<dbReference type="PROSITE" id="PS50873">
    <property type="entry name" value="PEROXIDASE_4"/>
    <property type="match status" value="1"/>
</dbReference>
<feature type="domain" description="Plant heme peroxidase family profile" evidence="11">
    <location>
        <begin position="53"/>
        <end position="329"/>
    </location>
</feature>
<organism evidence="12 13">
    <name type="scientific">Citrullus colocynthis</name>
    <name type="common">colocynth</name>
    <dbReference type="NCBI Taxonomy" id="252529"/>
    <lineage>
        <taxon>Eukaryota</taxon>
        <taxon>Viridiplantae</taxon>
        <taxon>Streptophyta</taxon>
        <taxon>Embryophyta</taxon>
        <taxon>Tracheophyta</taxon>
        <taxon>Spermatophyta</taxon>
        <taxon>Magnoliopsida</taxon>
        <taxon>eudicotyledons</taxon>
        <taxon>Gunneridae</taxon>
        <taxon>Pentapetalae</taxon>
        <taxon>rosids</taxon>
        <taxon>fabids</taxon>
        <taxon>Cucurbitales</taxon>
        <taxon>Cucurbitaceae</taxon>
        <taxon>Benincaseae</taxon>
        <taxon>Citrullus</taxon>
    </lineage>
</organism>
<keyword evidence="8" id="KW-1015">Disulfide bond</keyword>
<dbReference type="EMBL" id="OZ021743">
    <property type="protein sequence ID" value="CAK9328915.1"/>
    <property type="molecule type" value="Genomic_DNA"/>
</dbReference>
<proteinExistence type="inferred from homology"/>
<keyword evidence="9" id="KW-0376">Hydrogen peroxide</keyword>
<evidence type="ECO:0000313" key="12">
    <source>
        <dbReference type="EMBL" id="CAK9328915.1"/>
    </source>
</evidence>
<dbReference type="Gene3D" id="1.10.420.10">
    <property type="entry name" value="Peroxidase, domain 2"/>
    <property type="match status" value="2"/>
</dbReference>
<dbReference type="PRINTS" id="PR00461">
    <property type="entry name" value="PLPEROXIDASE"/>
</dbReference>
<dbReference type="InterPro" id="IPR000823">
    <property type="entry name" value="Peroxidase_pln"/>
</dbReference>
<dbReference type="InterPro" id="IPR002016">
    <property type="entry name" value="Haem_peroxidase"/>
</dbReference>
<gene>
    <name evidence="12" type="ORF">CITCOLO1_LOCUS21349</name>
</gene>
<dbReference type="PANTHER" id="PTHR31388">
    <property type="entry name" value="PEROXIDASE 72-RELATED"/>
    <property type="match status" value="1"/>
</dbReference>
<keyword evidence="7 9" id="KW-0408">Iron</keyword>
<comment type="catalytic activity">
    <reaction evidence="1 9">
        <text>2 a phenolic donor + H2O2 = 2 a phenolic radical donor + 2 H2O</text>
        <dbReference type="Rhea" id="RHEA:56136"/>
        <dbReference type="ChEBI" id="CHEBI:15377"/>
        <dbReference type="ChEBI" id="CHEBI:16240"/>
        <dbReference type="ChEBI" id="CHEBI:139520"/>
        <dbReference type="ChEBI" id="CHEBI:139521"/>
        <dbReference type="EC" id="1.11.1.7"/>
    </reaction>
</comment>
<evidence type="ECO:0000256" key="10">
    <source>
        <dbReference type="SAM" id="MobiDB-lite"/>
    </source>
</evidence>
<dbReference type="Proteomes" id="UP001642487">
    <property type="component" value="Chromosome 9"/>
</dbReference>
<evidence type="ECO:0000256" key="9">
    <source>
        <dbReference type="RuleBase" id="RU362060"/>
    </source>
</evidence>
<reference evidence="12 13" key="1">
    <citation type="submission" date="2024-03" db="EMBL/GenBank/DDBJ databases">
        <authorList>
            <person name="Gkanogiannis A."/>
            <person name="Becerra Lopez-Lavalle L."/>
        </authorList>
    </citation>
    <scope>NUCLEOTIDE SEQUENCE [LARGE SCALE GENOMIC DNA]</scope>
</reference>
<dbReference type="EC" id="1.11.1.7" evidence="2 9"/>
<sequence length="329" mass="35538">MEEDTKTNQRLARPLSAQRQKPSSSLGSKPPLPRTPEWQHLCFDSISTTALSMKGCDASVLLDDNENFVGEKTAAPNVNSLRGFEVIDAIKSDIESVCPQTVSCADILAIAARDSVGLSGGPFWKVEFGRRDSISASKSAALNNIPGPNSTVATLVSKFQNLGLSLRDMVALSGKRKLVCFINLSLWLIVFTICEGGHTLGKARCVTFSSRLQANSGSPNEGANQEFIESLKQLCSVSGSSSTLAQLDVVTPATFDNQYYINLLSGEGLLQSDHVLVTGDYQTREIVETYAADPVAFFEDFKQSMVKMGSLKPPAETQTVIRTNCRTVS</sequence>
<dbReference type="InterPro" id="IPR033905">
    <property type="entry name" value="Secretory_peroxidase"/>
</dbReference>
<dbReference type="InterPro" id="IPR010255">
    <property type="entry name" value="Haem_peroxidase_sf"/>
</dbReference>
<dbReference type="CDD" id="cd00693">
    <property type="entry name" value="secretory_peroxidase"/>
    <property type="match status" value="1"/>
</dbReference>
<comment type="subcellular location">
    <subcellularLocation>
        <location evidence="9">Secreted</location>
    </subcellularLocation>
</comment>
<accession>A0ABP0ZAU1</accession>
<keyword evidence="6 9" id="KW-0560">Oxidoreductase</keyword>
<evidence type="ECO:0000256" key="2">
    <source>
        <dbReference type="ARBA" id="ARBA00012313"/>
    </source>
</evidence>
<evidence type="ECO:0000256" key="3">
    <source>
        <dbReference type="ARBA" id="ARBA00022559"/>
    </source>
</evidence>
<evidence type="ECO:0000256" key="1">
    <source>
        <dbReference type="ARBA" id="ARBA00000189"/>
    </source>
</evidence>
<keyword evidence="3 9" id="KW-0575">Peroxidase</keyword>
<dbReference type="SUPFAM" id="SSF48113">
    <property type="entry name" value="Heme-dependent peroxidases"/>
    <property type="match status" value="1"/>
</dbReference>
<name>A0ABP0ZAU1_9ROSI</name>
<keyword evidence="4 9" id="KW-0349">Heme</keyword>
<keyword evidence="13" id="KW-1185">Reference proteome</keyword>
<protein>
    <recommendedName>
        <fullName evidence="2 9">Peroxidase</fullName>
        <ecNumber evidence="2 9">1.11.1.7</ecNumber>
    </recommendedName>
</protein>
<keyword evidence="9" id="KW-0964">Secreted</keyword>
<dbReference type="PRINTS" id="PR00458">
    <property type="entry name" value="PEROXIDASE"/>
</dbReference>
<evidence type="ECO:0000256" key="7">
    <source>
        <dbReference type="ARBA" id="ARBA00023004"/>
    </source>
</evidence>
<comment type="cofactor">
    <cofactor evidence="9">
        <name>Ca(2+)</name>
        <dbReference type="ChEBI" id="CHEBI:29108"/>
    </cofactor>
    <text evidence="9">Binds 2 calcium ions per subunit.</text>
</comment>
<keyword evidence="9" id="KW-0106">Calcium</keyword>
<dbReference type="PANTHER" id="PTHR31388:SF28">
    <property type="entry name" value="PEROXIDASE 40"/>
    <property type="match status" value="1"/>
</dbReference>
<evidence type="ECO:0000256" key="5">
    <source>
        <dbReference type="ARBA" id="ARBA00022723"/>
    </source>
</evidence>
<evidence type="ECO:0000313" key="13">
    <source>
        <dbReference type="Proteomes" id="UP001642487"/>
    </source>
</evidence>